<dbReference type="Proteomes" id="UP000707206">
    <property type="component" value="Unassembled WGS sequence"/>
</dbReference>
<reference evidence="3" key="1">
    <citation type="submission" date="2019-07" db="EMBL/GenBank/DDBJ databases">
        <authorList>
            <person name="De-Chao Zhang Q."/>
        </authorList>
    </citation>
    <scope>NUCLEOTIDE SEQUENCE</scope>
    <source>
        <strain evidence="3">TP-CH-4</strain>
    </source>
</reference>
<keyword evidence="1 2" id="KW-0732">Signal</keyword>
<reference evidence="3" key="2">
    <citation type="submission" date="2020-03" db="EMBL/GenBank/DDBJ databases">
        <title>Flavobacteriaceae bacterium strain TP-CH-4, a member of the family Flavobacteriaceae isolated from a deep-sea seamount.</title>
        <authorList>
            <person name="Zhang D.-C."/>
        </authorList>
    </citation>
    <scope>NUCLEOTIDE SEQUENCE</scope>
    <source>
        <strain evidence="3">TP-CH-4</strain>
    </source>
</reference>
<evidence type="ECO:0000256" key="1">
    <source>
        <dbReference type="ARBA" id="ARBA00022729"/>
    </source>
</evidence>
<evidence type="ECO:0000313" key="3">
    <source>
        <dbReference type="EMBL" id="NHF61121.1"/>
    </source>
</evidence>
<feature type="chain" id="PRO_5038121792" evidence="2">
    <location>
        <begin position="27"/>
        <end position="1068"/>
    </location>
</feature>
<evidence type="ECO:0000313" key="4">
    <source>
        <dbReference type="Proteomes" id="UP000707206"/>
    </source>
</evidence>
<gene>
    <name evidence="3" type="ORF">FK220_017345</name>
</gene>
<organism evidence="3 4">
    <name type="scientific">Pelagihabitans pacificus</name>
    <dbReference type="NCBI Taxonomy" id="2696054"/>
    <lineage>
        <taxon>Bacteria</taxon>
        <taxon>Pseudomonadati</taxon>
        <taxon>Bacteroidota</taxon>
        <taxon>Flavobacteriia</taxon>
        <taxon>Flavobacteriales</taxon>
        <taxon>Flavobacteriaceae</taxon>
        <taxon>Pelagihabitans</taxon>
    </lineage>
</organism>
<dbReference type="InterPro" id="IPR013517">
    <property type="entry name" value="FG-GAP"/>
</dbReference>
<dbReference type="InterPro" id="IPR028994">
    <property type="entry name" value="Integrin_alpha_N"/>
</dbReference>
<dbReference type="Gene3D" id="2.130.10.130">
    <property type="entry name" value="Integrin alpha, N-terminal"/>
    <property type="match status" value="1"/>
</dbReference>
<dbReference type="SUPFAM" id="SSF69318">
    <property type="entry name" value="Integrin alpha N-terminal domain"/>
    <property type="match status" value="1"/>
</dbReference>
<accession>A0A967B335</accession>
<comment type="caution">
    <text evidence="3">The sequence shown here is derived from an EMBL/GenBank/DDBJ whole genome shotgun (WGS) entry which is preliminary data.</text>
</comment>
<sequence length="1068" mass="120173">MNNNNMKYLQPLLFLIFIVSTAIGNAQDKLSQDWHYIQVDSTKQMWGDWAEPEWLRYFGLDAGDVDSDGNMDIISGRYIYHNPGGGMESTWKRTVLDDNVDGILYIDVDGDPYADIIAMALPDLYWYEATNENGTRYQRKLIGQVPATSHVNSQGFEKAQLVAGGPSEFVIAGNGDIYAIAIPDKEADTSDWKVTMICKNTSDEGIGVGDIDGDGDLDIAAGRRPDGEDEPKILVWYENPGNIDSLWKPTIVGESIHPIDRVEIADVNGDGKADIVVTEERYPGLEPDANFWWFGQQDLDTWQRNKIVTQFSINNLDITDIDNDGDTDLLTAEHKGTALELQLWENNGAGVFTKTVIDTGKENHLGTQWVDLDADGDLDIIGAGWDQHQYMHVWRNDAIKSLKTGMLYKEYPWTPIDASDDGKFLRVGGKLDYSLNKDHFPKKKHKNGFIKLGHEVDLNNAIGAEVLVERVQSHEDTKDLSIQFNEGKPILLPEPTLISEPATDYMFHTNIRMPVPLTHLKQGVQNSFKLMVAEDQSWDWPQNLVYAVVLRIYYKPVELPGPTKLIGIKPGDFLQKDQTLSLESTSMGDIVKVDYVGLYEDVNVQGDGKYRQWQFRHHRGAIANHLGSSTKAPFEVVWNTEWLPDQSMPVQLTALVTHANGFVEVIEPIHGLGLNRTSTVALVKPYGQEPFWTTRNGEHGQYLDIPLAVSENDKAILYWNSWSPCYSEGIRLNGTVQIPDRNTPCYDAYWHEEALKNVGSLKMGRNRLTTLKTPLHEGQMVHGMDVQWPGIMVKVKKENQEKSSIHISEGSYENRPHYIVHTQKATYYYDQEGGGFSRIIDRYGNDWVGYKTEPWDQYPASAASAFRGLPNLVFNSDDGGAGHPGHDKCVSEIVSENKIKTTSKSGLWEWEWIFHDDYAVLNILKVAEGKTYWFLYEGTPGGNYEPAASTYGTDSAGPRSDIPDFYKGSINWGNYQWAYFNKNGVPTTFYLAQVTPDQHVDMMSYLGDTADGASSKDGMTVFGFGRDKDTRPLLVGKNSFVIGLTDYPVRTKESHQRIATHINKLIKP</sequence>
<dbReference type="Pfam" id="PF13517">
    <property type="entry name" value="FG-GAP_3"/>
    <property type="match status" value="2"/>
</dbReference>
<feature type="signal peptide" evidence="2">
    <location>
        <begin position="1"/>
        <end position="26"/>
    </location>
</feature>
<protein>
    <submittedName>
        <fullName evidence="3">VCBS repeat-containing protein</fullName>
    </submittedName>
</protein>
<dbReference type="AlphaFoldDB" id="A0A967B335"/>
<keyword evidence="4" id="KW-1185">Reference proteome</keyword>
<name>A0A967B335_9FLAO</name>
<dbReference type="PANTHER" id="PTHR44103">
    <property type="entry name" value="PROPROTEIN CONVERTASE P"/>
    <property type="match status" value="1"/>
</dbReference>
<evidence type="ECO:0000256" key="2">
    <source>
        <dbReference type="SAM" id="SignalP"/>
    </source>
</evidence>
<dbReference type="EMBL" id="VIKU02000006">
    <property type="protein sequence ID" value="NHF61121.1"/>
    <property type="molecule type" value="Genomic_DNA"/>
</dbReference>
<dbReference type="PANTHER" id="PTHR44103:SF1">
    <property type="entry name" value="PROPROTEIN CONVERTASE P"/>
    <property type="match status" value="1"/>
</dbReference>
<proteinExistence type="predicted"/>